<evidence type="ECO:0008006" key="4">
    <source>
        <dbReference type="Google" id="ProtNLM"/>
    </source>
</evidence>
<evidence type="ECO:0000313" key="3">
    <source>
        <dbReference type="Proteomes" id="UP000638732"/>
    </source>
</evidence>
<feature type="transmembrane region" description="Helical" evidence="1">
    <location>
        <begin position="6"/>
        <end position="33"/>
    </location>
</feature>
<proteinExistence type="predicted"/>
<feature type="transmembrane region" description="Helical" evidence="1">
    <location>
        <begin position="45"/>
        <end position="66"/>
    </location>
</feature>
<sequence length="536" mass="61560">MKGINWQLLVFLLLFLNVKLIVKLFAIVFIYILQPDFKFGFRIKNSRLPLFYVGVIAIAMINWLMFRYFFSLPYNLAFLTGILFWGLCILAIHQIKLMAERTESSVLHKTITVFFLANALVSFVNILLIILHIKKINPYSYQGNYQQYFLNTGDYIKGITFDVSITNAVIAGLGVIYYLLRYNYKMLLLCLAVLLLATSNTVNIMLFGILALVFIFRSTAAQKSMIVVSLLMLVTFMVKVTPQNMYYIDKMYNKMLFNKNVSFDPVPVKEVRITDRPDSTLSPSEKQDKIAQLYLDSLSVILEKRYREEHVKVPEPLGMVKYELPKDLIHTATFQPRSDTDGMQKRLIAFIVTHKAQLPLATQPQTTQRIIPGKLITFKQTVHFFASHPRKMITGDGVGNFSSKLAFKLTGLGMSGGYPQQYATINPDFLSNHLDVYLNFFSRRTGMHSVTNSPDSVYDQLLGEYGVAGGLLFVIFYVGYFLKQRRYLSYGLPMLLFIGCVFFTDYWFEQLSIVVLFELLLLVDIKEHQLLTPMQA</sequence>
<gene>
    <name evidence="2" type="ORF">GSY63_06730</name>
</gene>
<organism evidence="2 3">
    <name type="scientific">Mucilaginibacter agri</name>
    <dbReference type="NCBI Taxonomy" id="2695265"/>
    <lineage>
        <taxon>Bacteria</taxon>
        <taxon>Pseudomonadati</taxon>
        <taxon>Bacteroidota</taxon>
        <taxon>Sphingobacteriia</taxon>
        <taxon>Sphingobacteriales</taxon>
        <taxon>Sphingobacteriaceae</taxon>
        <taxon>Mucilaginibacter</taxon>
    </lineage>
</organism>
<feature type="transmembrane region" description="Helical" evidence="1">
    <location>
        <begin position="462"/>
        <end position="482"/>
    </location>
</feature>
<protein>
    <recommendedName>
        <fullName evidence="4">O-Antigen ligase</fullName>
    </recommendedName>
</protein>
<feature type="transmembrane region" description="Helical" evidence="1">
    <location>
        <begin position="187"/>
        <end position="216"/>
    </location>
</feature>
<reference evidence="2" key="1">
    <citation type="submission" date="2020-01" db="EMBL/GenBank/DDBJ databases">
        <authorList>
            <person name="Seo Y.L."/>
        </authorList>
    </citation>
    <scope>NUCLEOTIDE SEQUENCE</scope>
    <source>
        <strain evidence="2">R11</strain>
    </source>
</reference>
<comment type="caution">
    <text evidence="2">The sequence shown here is derived from an EMBL/GenBank/DDBJ whole genome shotgun (WGS) entry which is preliminary data.</text>
</comment>
<keyword evidence="1" id="KW-0812">Transmembrane</keyword>
<dbReference type="EMBL" id="WWEO01000040">
    <property type="protein sequence ID" value="NCD69045.1"/>
    <property type="molecule type" value="Genomic_DNA"/>
</dbReference>
<evidence type="ECO:0000313" key="2">
    <source>
        <dbReference type="EMBL" id="NCD69045.1"/>
    </source>
</evidence>
<keyword evidence="1" id="KW-0472">Membrane</keyword>
<dbReference type="Proteomes" id="UP000638732">
    <property type="component" value="Unassembled WGS sequence"/>
</dbReference>
<feature type="transmembrane region" description="Helical" evidence="1">
    <location>
        <begin position="113"/>
        <end position="133"/>
    </location>
</feature>
<accession>A0A965ZDX9</accession>
<keyword evidence="1" id="KW-1133">Transmembrane helix</keyword>
<name>A0A965ZDX9_9SPHI</name>
<keyword evidence="3" id="KW-1185">Reference proteome</keyword>
<feature type="transmembrane region" description="Helical" evidence="1">
    <location>
        <begin position="488"/>
        <end position="508"/>
    </location>
</feature>
<dbReference type="AlphaFoldDB" id="A0A965ZDX9"/>
<feature type="transmembrane region" description="Helical" evidence="1">
    <location>
        <begin position="72"/>
        <end position="92"/>
    </location>
</feature>
<feature type="transmembrane region" description="Helical" evidence="1">
    <location>
        <begin position="222"/>
        <end position="241"/>
    </location>
</feature>
<feature type="transmembrane region" description="Helical" evidence="1">
    <location>
        <begin position="159"/>
        <end position="180"/>
    </location>
</feature>
<reference evidence="2" key="2">
    <citation type="submission" date="2020-10" db="EMBL/GenBank/DDBJ databases">
        <title>Mucilaginibacter sp. nov., isolated from soil.</title>
        <authorList>
            <person name="Jeon C.O."/>
        </authorList>
    </citation>
    <scope>NUCLEOTIDE SEQUENCE</scope>
    <source>
        <strain evidence="2">R11</strain>
    </source>
</reference>
<evidence type="ECO:0000256" key="1">
    <source>
        <dbReference type="SAM" id="Phobius"/>
    </source>
</evidence>